<evidence type="ECO:0000256" key="5">
    <source>
        <dbReference type="ARBA" id="ARBA00022525"/>
    </source>
</evidence>
<dbReference type="SUPFAM" id="SSF64518">
    <property type="entry name" value="Phase 1 flagellin"/>
    <property type="match status" value="1"/>
</dbReference>
<accession>A0A1N6N697</accession>
<dbReference type="Pfam" id="PF00460">
    <property type="entry name" value="Flg_bb_rod"/>
    <property type="match status" value="1"/>
</dbReference>
<dbReference type="RefSeq" id="WP_076403311.1">
    <property type="nucleotide sequence ID" value="NZ_FTMI01000001.1"/>
</dbReference>
<dbReference type="NCBIfam" id="TIGR02492">
    <property type="entry name" value="flgK_ends"/>
    <property type="match status" value="1"/>
</dbReference>
<dbReference type="GO" id="GO:0009424">
    <property type="term" value="C:bacterial-type flagellum hook"/>
    <property type="evidence" value="ECO:0007669"/>
    <property type="project" value="UniProtKB-UniRule"/>
</dbReference>
<dbReference type="InterPro" id="IPR002371">
    <property type="entry name" value="FlgK"/>
</dbReference>
<sequence length="473" mass="47896">MSSFSILNTAFRGMSAAQAGIDVTGQNVANVNTPGYTRQRVQQSATAPLTEMGLGRLSQSARSGQGVSIDGVARLGNLFLESRVRQTASADGYASVRAAAFTAVEDIHGEPSDTGLSAALQSFWGAWQDAANSPGKDAQAWVVVEEAGAVVDRIVDGRARVEAAWGQARTSAGSLVAEINTVADKIAALNTRILDASGQNGSANELVDQRNQLAADLARLAGAQTSTNPDGTVNVLLGGNLLVDGHHVNEVRLVGSSTLDGAADDAVRLEWSHRPGAAVGLEGGELAGHLSALAPVSSGGIYAQAAAGYDALASALVTQVNALHTTGLTPSGTPGGAFFAIEPGRSAGAGLRVAVTAPGQVATAAVGAGSLDGSVADRIAALGSAGGGPDAVWSTHVTQLAVRSSSAGYDAKLATTASTAAFSDLLSHSAVSLDEETVNLMQYQHAYQGAARVLTAVDEMLDHLINRTGRVGL</sequence>
<proteinExistence type="inferred from homology"/>
<name>A0A1N6N697_9MICO</name>
<keyword evidence="11" id="KW-0969">Cilium</keyword>
<dbReference type="EMBL" id="FTMI01000001">
    <property type="protein sequence ID" value="SIP87539.1"/>
    <property type="molecule type" value="Genomic_DNA"/>
</dbReference>
<keyword evidence="6 7" id="KW-0975">Bacterial flagellum</keyword>
<dbReference type="InterPro" id="IPR053927">
    <property type="entry name" value="FlgK_helical"/>
</dbReference>
<dbReference type="GO" id="GO:0005576">
    <property type="term" value="C:extracellular region"/>
    <property type="evidence" value="ECO:0007669"/>
    <property type="project" value="UniProtKB-SubCell"/>
</dbReference>
<evidence type="ECO:0000313" key="11">
    <source>
        <dbReference type="EMBL" id="SIP87539.1"/>
    </source>
</evidence>
<dbReference type="PANTHER" id="PTHR30033">
    <property type="entry name" value="FLAGELLAR HOOK-ASSOCIATED PROTEIN 1"/>
    <property type="match status" value="1"/>
</dbReference>
<dbReference type="PRINTS" id="PR01005">
    <property type="entry name" value="FLGHOOKAP1"/>
</dbReference>
<evidence type="ECO:0000259" key="9">
    <source>
        <dbReference type="Pfam" id="PF06429"/>
    </source>
</evidence>
<feature type="domain" description="Flagellar basal body rod protein N-terminal" evidence="8">
    <location>
        <begin position="7"/>
        <end position="37"/>
    </location>
</feature>
<comment type="subcellular location">
    <subcellularLocation>
        <location evidence="1 7">Bacterial flagellum</location>
    </subcellularLocation>
    <subcellularLocation>
        <location evidence="2 7">Secreted</location>
    </subcellularLocation>
</comment>
<dbReference type="InterPro" id="IPR001444">
    <property type="entry name" value="Flag_bb_rod_N"/>
</dbReference>
<reference evidence="12" key="1">
    <citation type="submission" date="2017-01" db="EMBL/GenBank/DDBJ databases">
        <authorList>
            <person name="Varghese N."/>
            <person name="Submissions S."/>
        </authorList>
    </citation>
    <scope>NUCLEOTIDE SEQUENCE [LARGE SCALE GENOMIC DNA]</scope>
    <source>
        <strain evidence="12">3bp</strain>
    </source>
</reference>
<feature type="domain" description="Flagellar basal-body/hook protein C-terminal" evidence="9">
    <location>
        <begin position="426"/>
        <end position="466"/>
    </location>
</feature>
<dbReference type="GO" id="GO:0005198">
    <property type="term" value="F:structural molecule activity"/>
    <property type="evidence" value="ECO:0007669"/>
    <property type="project" value="UniProtKB-UniRule"/>
</dbReference>
<dbReference type="AlphaFoldDB" id="A0A1N6N697"/>
<keyword evidence="11" id="KW-0966">Cell projection</keyword>
<evidence type="ECO:0000259" key="8">
    <source>
        <dbReference type="Pfam" id="PF00460"/>
    </source>
</evidence>
<keyword evidence="12" id="KW-1185">Reference proteome</keyword>
<comment type="similarity">
    <text evidence="3 7">Belongs to the flagella basal body rod proteins family.</text>
</comment>
<keyword evidence="11" id="KW-0282">Flagellum</keyword>
<evidence type="ECO:0000313" key="12">
    <source>
        <dbReference type="Proteomes" id="UP000186235"/>
    </source>
</evidence>
<evidence type="ECO:0000256" key="2">
    <source>
        <dbReference type="ARBA" id="ARBA00004613"/>
    </source>
</evidence>
<dbReference type="InterPro" id="IPR010930">
    <property type="entry name" value="Flg_bb/hook_C_dom"/>
</dbReference>
<dbReference type="Pfam" id="PF22638">
    <property type="entry name" value="FlgK_D1"/>
    <property type="match status" value="1"/>
</dbReference>
<dbReference type="PANTHER" id="PTHR30033:SF1">
    <property type="entry name" value="FLAGELLAR HOOK-ASSOCIATED PROTEIN 1"/>
    <property type="match status" value="1"/>
</dbReference>
<dbReference type="Pfam" id="PF06429">
    <property type="entry name" value="Flg_bbr_C"/>
    <property type="match status" value="1"/>
</dbReference>
<evidence type="ECO:0000256" key="7">
    <source>
        <dbReference type="RuleBase" id="RU362065"/>
    </source>
</evidence>
<evidence type="ECO:0000256" key="4">
    <source>
        <dbReference type="ARBA" id="ARBA00016244"/>
    </source>
</evidence>
<evidence type="ECO:0000259" key="10">
    <source>
        <dbReference type="Pfam" id="PF22638"/>
    </source>
</evidence>
<protein>
    <recommendedName>
        <fullName evidence="4 7">Flagellar hook-associated protein 1</fullName>
        <shortName evidence="7">HAP1</shortName>
    </recommendedName>
</protein>
<evidence type="ECO:0000256" key="3">
    <source>
        <dbReference type="ARBA" id="ARBA00009677"/>
    </source>
</evidence>
<dbReference type="GO" id="GO:0044780">
    <property type="term" value="P:bacterial-type flagellum assembly"/>
    <property type="evidence" value="ECO:0007669"/>
    <property type="project" value="InterPro"/>
</dbReference>
<dbReference type="Proteomes" id="UP000186235">
    <property type="component" value="Unassembled WGS sequence"/>
</dbReference>
<gene>
    <name evidence="7" type="primary">flgK</name>
    <name evidence="11" type="ORF">SAMN05518682_0180</name>
</gene>
<evidence type="ECO:0000256" key="6">
    <source>
        <dbReference type="ARBA" id="ARBA00023143"/>
    </source>
</evidence>
<evidence type="ECO:0000256" key="1">
    <source>
        <dbReference type="ARBA" id="ARBA00004365"/>
    </source>
</evidence>
<feature type="domain" description="Flagellar hook-associated protein FlgK helical" evidence="10">
    <location>
        <begin position="103"/>
        <end position="339"/>
    </location>
</feature>
<organism evidence="11 12">
    <name type="scientific">Cellulosimicrobium aquatile</name>
    <dbReference type="NCBI Taxonomy" id="1612203"/>
    <lineage>
        <taxon>Bacteria</taxon>
        <taxon>Bacillati</taxon>
        <taxon>Actinomycetota</taxon>
        <taxon>Actinomycetes</taxon>
        <taxon>Micrococcales</taxon>
        <taxon>Promicromonosporaceae</taxon>
        <taxon>Cellulosimicrobium</taxon>
    </lineage>
</organism>
<keyword evidence="5 7" id="KW-0964">Secreted</keyword>